<keyword evidence="4" id="KW-1185">Reference proteome</keyword>
<dbReference type="PRINTS" id="PR00069">
    <property type="entry name" value="ALDKETRDTASE"/>
</dbReference>
<sequence>MPFPESFKLSSGAHIPAIGFGTFQSDSKSPPGTCKQAVLDALKVGIRHIDTAYSYGTEKEVGEAISESGIPREEIFVVTKLHNTFHRPADVKKGLDISLERLGLDYVDLYLMHFPHAYVPTENFDTVRQPNGKPVIDYPLSKDYSATWNAMECLVDEGKAKSIGISNFSILKTRRLLESARIPPAVNQVELHPYLPQHKLLGFCKENNIHVTAHSPLGGAPVGVVALHAGEPGPLDDPLIIEMAGKYKVPPSQILLSWALQRGTSIVPKSNKPERISLNTKATQLEDQDFKKVENLRDEASSLRMNDPKNHIGFDIYNEEVEEPVGL</sequence>
<dbReference type="SUPFAM" id="SSF51430">
    <property type="entry name" value="NAD(P)-linked oxidoreductase"/>
    <property type="match status" value="1"/>
</dbReference>
<dbReference type="PANTHER" id="PTHR11732">
    <property type="entry name" value="ALDO/KETO REDUCTASE"/>
    <property type="match status" value="1"/>
</dbReference>
<protein>
    <recommendedName>
        <fullName evidence="2">NADP-dependent oxidoreductase domain-containing protein</fullName>
    </recommendedName>
</protein>
<dbReference type="EMBL" id="JBBBZM010000013">
    <property type="protein sequence ID" value="KAL0639187.1"/>
    <property type="molecule type" value="Genomic_DNA"/>
</dbReference>
<keyword evidence="1" id="KW-0560">Oxidoreductase</keyword>
<name>A0ABR3GTD6_9PEZI</name>
<dbReference type="InterPro" id="IPR023210">
    <property type="entry name" value="NADP_OxRdtase_dom"/>
</dbReference>
<organism evidence="3 4">
    <name type="scientific">Discina gigas</name>
    <dbReference type="NCBI Taxonomy" id="1032678"/>
    <lineage>
        <taxon>Eukaryota</taxon>
        <taxon>Fungi</taxon>
        <taxon>Dikarya</taxon>
        <taxon>Ascomycota</taxon>
        <taxon>Pezizomycotina</taxon>
        <taxon>Pezizomycetes</taxon>
        <taxon>Pezizales</taxon>
        <taxon>Discinaceae</taxon>
        <taxon>Discina</taxon>
    </lineage>
</organism>
<dbReference type="Proteomes" id="UP001447188">
    <property type="component" value="Unassembled WGS sequence"/>
</dbReference>
<feature type="domain" description="NADP-dependent oxidoreductase" evidence="2">
    <location>
        <begin position="18"/>
        <end position="296"/>
    </location>
</feature>
<evidence type="ECO:0000256" key="1">
    <source>
        <dbReference type="ARBA" id="ARBA00023002"/>
    </source>
</evidence>
<evidence type="ECO:0000259" key="2">
    <source>
        <dbReference type="Pfam" id="PF00248"/>
    </source>
</evidence>
<evidence type="ECO:0000313" key="4">
    <source>
        <dbReference type="Proteomes" id="UP001447188"/>
    </source>
</evidence>
<dbReference type="CDD" id="cd19071">
    <property type="entry name" value="AKR_AKR1-5-like"/>
    <property type="match status" value="1"/>
</dbReference>
<evidence type="ECO:0000313" key="3">
    <source>
        <dbReference type="EMBL" id="KAL0639187.1"/>
    </source>
</evidence>
<comment type="caution">
    <text evidence="3">The sequence shown here is derived from an EMBL/GenBank/DDBJ whole genome shotgun (WGS) entry which is preliminary data.</text>
</comment>
<dbReference type="Gene3D" id="3.20.20.100">
    <property type="entry name" value="NADP-dependent oxidoreductase domain"/>
    <property type="match status" value="1"/>
</dbReference>
<gene>
    <name evidence="3" type="ORF">Q9L58_001646</name>
</gene>
<dbReference type="PIRSF" id="PIRSF000097">
    <property type="entry name" value="AKR"/>
    <property type="match status" value="1"/>
</dbReference>
<dbReference type="InterPro" id="IPR020471">
    <property type="entry name" value="AKR"/>
</dbReference>
<dbReference type="PROSITE" id="PS00062">
    <property type="entry name" value="ALDOKETO_REDUCTASE_2"/>
    <property type="match status" value="1"/>
</dbReference>
<dbReference type="InterPro" id="IPR018170">
    <property type="entry name" value="Aldo/ket_reductase_CS"/>
</dbReference>
<dbReference type="Pfam" id="PF00248">
    <property type="entry name" value="Aldo_ket_red"/>
    <property type="match status" value="1"/>
</dbReference>
<dbReference type="InterPro" id="IPR036812">
    <property type="entry name" value="NAD(P)_OxRdtase_dom_sf"/>
</dbReference>
<accession>A0ABR3GTD6</accession>
<reference evidence="3 4" key="1">
    <citation type="submission" date="2024-02" db="EMBL/GenBank/DDBJ databases">
        <title>Discinaceae phylogenomics.</title>
        <authorList>
            <person name="Dirks A.C."/>
            <person name="James T.Y."/>
        </authorList>
    </citation>
    <scope>NUCLEOTIDE SEQUENCE [LARGE SCALE GENOMIC DNA]</scope>
    <source>
        <strain evidence="3 4">ACD0624</strain>
    </source>
</reference>
<proteinExistence type="predicted"/>